<feature type="compositionally biased region" description="Pro residues" evidence="1">
    <location>
        <begin position="71"/>
        <end position="80"/>
    </location>
</feature>
<keyword evidence="3" id="KW-1185">Reference proteome</keyword>
<name>A0A5B7DH85_PORTR</name>
<dbReference type="AlphaFoldDB" id="A0A5B7DH85"/>
<protein>
    <submittedName>
        <fullName evidence="2">Uncharacterized protein</fullName>
    </submittedName>
</protein>
<feature type="region of interest" description="Disordered" evidence="1">
    <location>
        <begin position="59"/>
        <end position="86"/>
    </location>
</feature>
<dbReference type="Proteomes" id="UP000324222">
    <property type="component" value="Unassembled WGS sequence"/>
</dbReference>
<sequence length="86" mass="9233">MVGRPFLSDRAVGSVREVEKPYLNLGLVVSSDSSPGQFDPMNLCQPHPELSYLALTKATQTQTQLRKPLSLPGPPLPGSPSPAHLL</sequence>
<comment type="caution">
    <text evidence="2">The sequence shown here is derived from an EMBL/GenBank/DDBJ whole genome shotgun (WGS) entry which is preliminary data.</text>
</comment>
<gene>
    <name evidence="2" type="ORF">E2C01_013470</name>
</gene>
<proteinExistence type="predicted"/>
<evidence type="ECO:0000313" key="2">
    <source>
        <dbReference type="EMBL" id="MPC20523.1"/>
    </source>
</evidence>
<evidence type="ECO:0000313" key="3">
    <source>
        <dbReference type="Proteomes" id="UP000324222"/>
    </source>
</evidence>
<accession>A0A5B7DH85</accession>
<reference evidence="2 3" key="1">
    <citation type="submission" date="2019-05" db="EMBL/GenBank/DDBJ databases">
        <title>Another draft genome of Portunus trituberculatus and its Hox gene families provides insights of decapod evolution.</title>
        <authorList>
            <person name="Jeong J.-H."/>
            <person name="Song I."/>
            <person name="Kim S."/>
            <person name="Choi T."/>
            <person name="Kim D."/>
            <person name="Ryu S."/>
            <person name="Kim W."/>
        </authorList>
    </citation>
    <scope>NUCLEOTIDE SEQUENCE [LARGE SCALE GENOMIC DNA]</scope>
    <source>
        <tissue evidence="2">Muscle</tissue>
    </source>
</reference>
<organism evidence="2 3">
    <name type="scientific">Portunus trituberculatus</name>
    <name type="common">Swimming crab</name>
    <name type="synonym">Neptunus trituberculatus</name>
    <dbReference type="NCBI Taxonomy" id="210409"/>
    <lineage>
        <taxon>Eukaryota</taxon>
        <taxon>Metazoa</taxon>
        <taxon>Ecdysozoa</taxon>
        <taxon>Arthropoda</taxon>
        <taxon>Crustacea</taxon>
        <taxon>Multicrustacea</taxon>
        <taxon>Malacostraca</taxon>
        <taxon>Eumalacostraca</taxon>
        <taxon>Eucarida</taxon>
        <taxon>Decapoda</taxon>
        <taxon>Pleocyemata</taxon>
        <taxon>Brachyura</taxon>
        <taxon>Eubrachyura</taxon>
        <taxon>Portunoidea</taxon>
        <taxon>Portunidae</taxon>
        <taxon>Portuninae</taxon>
        <taxon>Portunus</taxon>
    </lineage>
</organism>
<dbReference type="EMBL" id="VSRR010000880">
    <property type="protein sequence ID" value="MPC20523.1"/>
    <property type="molecule type" value="Genomic_DNA"/>
</dbReference>
<evidence type="ECO:0000256" key="1">
    <source>
        <dbReference type="SAM" id="MobiDB-lite"/>
    </source>
</evidence>
<feature type="compositionally biased region" description="Low complexity" evidence="1">
    <location>
        <begin position="59"/>
        <end position="70"/>
    </location>
</feature>